<dbReference type="AlphaFoldDB" id="A0A0A9H9R0"/>
<reference evidence="1" key="1">
    <citation type="submission" date="2014-09" db="EMBL/GenBank/DDBJ databases">
        <authorList>
            <person name="Magalhaes I.L.F."/>
            <person name="Oliveira U."/>
            <person name="Santos F.R."/>
            <person name="Vidigal T.H.D.A."/>
            <person name="Brescovit A.D."/>
            <person name="Santos A.J."/>
        </authorList>
    </citation>
    <scope>NUCLEOTIDE SEQUENCE</scope>
    <source>
        <tissue evidence="1">Shoot tissue taken approximately 20 cm above the soil surface</tissue>
    </source>
</reference>
<protein>
    <submittedName>
        <fullName evidence="1">Uncharacterized protein</fullName>
    </submittedName>
</protein>
<evidence type="ECO:0000313" key="1">
    <source>
        <dbReference type="EMBL" id="JAE31571.1"/>
    </source>
</evidence>
<reference evidence="1" key="2">
    <citation type="journal article" date="2015" name="Data Brief">
        <title>Shoot transcriptome of the giant reed, Arundo donax.</title>
        <authorList>
            <person name="Barrero R.A."/>
            <person name="Guerrero F.D."/>
            <person name="Moolhuijzen P."/>
            <person name="Goolsby J.A."/>
            <person name="Tidwell J."/>
            <person name="Bellgard S.E."/>
            <person name="Bellgard M.I."/>
        </authorList>
    </citation>
    <scope>NUCLEOTIDE SEQUENCE</scope>
    <source>
        <tissue evidence="1">Shoot tissue taken approximately 20 cm above the soil surface</tissue>
    </source>
</reference>
<accession>A0A0A9H9R0</accession>
<name>A0A0A9H9R0_ARUDO</name>
<sequence>MVLCRYEYSIAPIHLSTKEIL</sequence>
<proteinExistence type="predicted"/>
<organism evidence="1">
    <name type="scientific">Arundo donax</name>
    <name type="common">Giant reed</name>
    <name type="synonym">Donax arundinaceus</name>
    <dbReference type="NCBI Taxonomy" id="35708"/>
    <lineage>
        <taxon>Eukaryota</taxon>
        <taxon>Viridiplantae</taxon>
        <taxon>Streptophyta</taxon>
        <taxon>Embryophyta</taxon>
        <taxon>Tracheophyta</taxon>
        <taxon>Spermatophyta</taxon>
        <taxon>Magnoliopsida</taxon>
        <taxon>Liliopsida</taxon>
        <taxon>Poales</taxon>
        <taxon>Poaceae</taxon>
        <taxon>PACMAD clade</taxon>
        <taxon>Arundinoideae</taxon>
        <taxon>Arundineae</taxon>
        <taxon>Arundo</taxon>
    </lineage>
</organism>
<dbReference type="EMBL" id="GBRH01166325">
    <property type="protein sequence ID" value="JAE31571.1"/>
    <property type="molecule type" value="Transcribed_RNA"/>
</dbReference>